<evidence type="ECO:0000259" key="8">
    <source>
        <dbReference type="PROSITE" id="PS51379"/>
    </source>
</evidence>
<dbReference type="PROSITE" id="PS00198">
    <property type="entry name" value="4FE4S_FER_1"/>
    <property type="match status" value="2"/>
</dbReference>
<evidence type="ECO:0000256" key="5">
    <source>
        <dbReference type="ARBA" id="ARBA00022723"/>
    </source>
</evidence>
<dbReference type="SUPFAM" id="SSF140490">
    <property type="entry name" value="Nqo1C-terminal domain-like"/>
    <property type="match status" value="1"/>
</dbReference>
<organism evidence="9 10">
    <name type="scientific">Brotonthovivens ammoniilytica</name>
    <dbReference type="NCBI Taxonomy" id="2981725"/>
    <lineage>
        <taxon>Bacteria</taxon>
        <taxon>Bacillati</taxon>
        <taxon>Bacillota</taxon>
        <taxon>Clostridia</taxon>
        <taxon>Lachnospirales</taxon>
        <taxon>Lachnospiraceae</taxon>
        <taxon>Brotonthovivens</taxon>
    </lineage>
</organism>
<feature type="domain" description="4Fe-4S ferredoxin-type" evidence="8">
    <location>
        <begin position="328"/>
        <end position="357"/>
    </location>
</feature>
<keyword evidence="5" id="KW-0479">Metal-binding</keyword>
<evidence type="ECO:0000256" key="2">
    <source>
        <dbReference type="ARBA" id="ARBA00001966"/>
    </source>
</evidence>
<comment type="caution">
    <text evidence="9">The sequence shown here is derived from an EMBL/GenBank/DDBJ whole genome shotgun (WGS) entry which is preliminary data.</text>
</comment>
<dbReference type="InterPro" id="IPR037207">
    <property type="entry name" value="Nuop51_4Fe4S-bd_sf"/>
</dbReference>
<dbReference type="Pfam" id="PF10589">
    <property type="entry name" value="NADH_4Fe-4S"/>
    <property type="match status" value="1"/>
</dbReference>
<keyword evidence="7" id="KW-0411">Iron-sulfur</keyword>
<dbReference type="PROSITE" id="PS51379">
    <property type="entry name" value="4FE4S_FER_2"/>
    <property type="match status" value="2"/>
</dbReference>
<dbReference type="Gene3D" id="3.30.70.20">
    <property type="match status" value="1"/>
</dbReference>
<name>A0ABT2TGM2_9FIRM</name>
<dbReference type="SUPFAM" id="SSF54862">
    <property type="entry name" value="4Fe-4S ferredoxins"/>
    <property type="match status" value="1"/>
</dbReference>
<dbReference type="Gene3D" id="1.20.1440.230">
    <property type="entry name" value="NADH-ubiquinone oxidoreductase 51kDa subunit, iron-sulphur binding domain"/>
    <property type="match status" value="1"/>
</dbReference>
<evidence type="ECO:0000313" key="10">
    <source>
        <dbReference type="Proteomes" id="UP001652442"/>
    </source>
</evidence>
<accession>A0ABT2TGM2</accession>
<comment type="cofactor">
    <cofactor evidence="2">
        <name>[4Fe-4S] cluster</name>
        <dbReference type="ChEBI" id="CHEBI:49883"/>
    </cofactor>
</comment>
<evidence type="ECO:0000256" key="4">
    <source>
        <dbReference type="ARBA" id="ARBA00022643"/>
    </source>
</evidence>
<keyword evidence="3" id="KW-0285">Flavoprotein</keyword>
<dbReference type="InterPro" id="IPR019575">
    <property type="entry name" value="Nuop51_4Fe4S-bd"/>
</dbReference>
<dbReference type="RefSeq" id="WP_158423728.1">
    <property type="nucleotide sequence ID" value="NZ_JAOQJQ010000001.1"/>
</dbReference>
<evidence type="ECO:0000256" key="3">
    <source>
        <dbReference type="ARBA" id="ARBA00022630"/>
    </source>
</evidence>
<dbReference type="Proteomes" id="UP001652442">
    <property type="component" value="Unassembled WGS sequence"/>
</dbReference>
<keyword evidence="4" id="KW-0288">FMN</keyword>
<keyword evidence="10" id="KW-1185">Reference proteome</keyword>
<evidence type="ECO:0000313" key="9">
    <source>
        <dbReference type="EMBL" id="MCU6760847.1"/>
    </source>
</evidence>
<evidence type="ECO:0000256" key="7">
    <source>
        <dbReference type="ARBA" id="ARBA00023014"/>
    </source>
</evidence>
<comment type="cofactor">
    <cofactor evidence="1">
        <name>FMN</name>
        <dbReference type="ChEBI" id="CHEBI:58210"/>
    </cofactor>
</comment>
<dbReference type="InterPro" id="IPR017896">
    <property type="entry name" value="4Fe4S_Fe-S-bd"/>
</dbReference>
<sequence length="405" mass="45559">MKLPKDIQNIPPKEIIKTIEAANLCDFGVYPKRLKDKILAAEKRKKRCSSPLTVITAVHNNDFTDAYLRLLLQNTQEILDGMAILAWGIQAEAMILQLPQRWRQTTAEVKAWAESRGICVQYGMTDMRQCRGQMVVHIAAALDIAQVFAGNYKVGTYLSLCRDGICEISEKVPYGTTVRQILKDTENIEFFSIGQRIYKPEEADMELTEEVPVENGVITCWSKNCCVIQEAEKVLLKLRTESCGKCTFCREGLIQIHSIVKGILQGKGELEKLDIIREIAQAMSFSNQCSVGQCGAEFVVGTMEKFADDYESHIVKKKCRAQKCSAFLQIYIDPYKCTGCMECMDVCEADAIEGKAGYIHMIDEFECTKCGNCMEACEEQAVKTVEGRLPKLPARLTKCGRLKRH</sequence>
<dbReference type="SMART" id="SM00928">
    <property type="entry name" value="NADH_4Fe-4S"/>
    <property type="match status" value="1"/>
</dbReference>
<gene>
    <name evidence="9" type="ORF">OCV88_00685</name>
</gene>
<dbReference type="PANTHER" id="PTHR11780">
    <property type="entry name" value="NADH-UBIQUINONE OXIDOREDUCTASE FLAVOPROTEIN 1 NDUFV1"/>
    <property type="match status" value="1"/>
</dbReference>
<dbReference type="InterPro" id="IPR050837">
    <property type="entry name" value="ComplexI_51kDa_subunit"/>
</dbReference>
<dbReference type="InterPro" id="IPR017900">
    <property type="entry name" value="4Fe4S_Fe_S_CS"/>
</dbReference>
<protein>
    <submittedName>
        <fullName evidence="9">4Fe-4S binding protein</fullName>
    </submittedName>
</protein>
<dbReference type="PANTHER" id="PTHR11780:SF10">
    <property type="entry name" value="NADH DEHYDROGENASE [UBIQUINONE] FLAVOPROTEIN 1, MITOCHONDRIAL"/>
    <property type="match status" value="1"/>
</dbReference>
<reference evidence="9 10" key="1">
    <citation type="journal article" date="2021" name="ISME Commun">
        <title>Automated analysis of genomic sequences facilitates high-throughput and comprehensive description of bacteria.</title>
        <authorList>
            <person name="Hitch T.C.A."/>
        </authorList>
    </citation>
    <scope>NUCLEOTIDE SEQUENCE [LARGE SCALE GENOMIC DNA]</scope>
    <source>
        <strain evidence="9 10">Sanger_109</strain>
    </source>
</reference>
<feature type="domain" description="4Fe-4S ferredoxin-type" evidence="8">
    <location>
        <begin position="358"/>
        <end position="387"/>
    </location>
</feature>
<proteinExistence type="predicted"/>
<keyword evidence="6" id="KW-0408">Iron</keyword>
<dbReference type="EMBL" id="JAOQJQ010000001">
    <property type="protein sequence ID" value="MCU6760847.1"/>
    <property type="molecule type" value="Genomic_DNA"/>
</dbReference>
<evidence type="ECO:0000256" key="1">
    <source>
        <dbReference type="ARBA" id="ARBA00001917"/>
    </source>
</evidence>
<evidence type="ECO:0000256" key="6">
    <source>
        <dbReference type="ARBA" id="ARBA00023004"/>
    </source>
</evidence>
<dbReference type="Pfam" id="PF13237">
    <property type="entry name" value="Fer4_10"/>
    <property type="match status" value="1"/>
</dbReference>